<organism evidence="4 5">
    <name type="scientific">Aquimarina mytili</name>
    <dbReference type="NCBI Taxonomy" id="874423"/>
    <lineage>
        <taxon>Bacteria</taxon>
        <taxon>Pseudomonadati</taxon>
        <taxon>Bacteroidota</taxon>
        <taxon>Flavobacteriia</taxon>
        <taxon>Flavobacteriales</taxon>
        <taxon>Flavobacteriaceae</taxon>
        <taxon>Aquimarina</taxon>
    </lineage>
</organism>
<evidence type="ECO:0000256" key="1">
    <source>
        <dbReference type="SAM" id="MobiDB-lite"/>
    </source>
</evidence>
<dbReference type="AlphaFoldDB" id="A0A937A2M5"/>
<keyword evidence="2" id="KW-1133">Transmembrane helix</keyword>
<dbReference type="InterPro" id="IPR025295">
    <property type="entry name" value="eCIS_core_dom"/>
</dbReference>
<dbReference type="RefSeq" id="WP_201919210.1">
    <property type="nucleotide sequence ID" value="NZ_BAABAX010000005.1"/>
</dbReference>
<feature type="domain" description="eCIS core" evidence="3">
    <location>
        <begin position="198"/>
        <end position="274"/>
    </location>
</feature>
<feature type="region of interest" description="Disordered" evidence="1">
    <location>
        <begin position="102"/>
        <end position="201"/>
    </location>
</feature>
<evidence type="ECO:0000313" key="4">
    <source>
        <dbReference type="EMBL" id="MBL0683840.1"/>
    </source>
</evidence>
<comment type="caution">
    <text evidence="4">The sequence shown here is derived from an EMBL/GenBank/DDBJ whole genome shotgun (WGS) entry which is preliminary data.</text>
</comment>
<gene>
    <name evidence="4" type="ORF">JJQ60_09955</name>
</gene>
<feature type="compositionally biased region" description="Polar residues" evidence="1">
    <location>
        <begin position="176"/>
        <end position="192"/>
    </location>
</feature>
<protein>
    <submittedName>
        <fullName evidence="4">DUF4157 domain-containing protein</fullName>
    </submittedName>
</protein>
<feature type="compositionally biased region" description="Polar residues" evidence="1">
    <location>
        <begin position="34"/>
        <end position="52"/>
    </location>
</feature>
<reference evidence="4" key="1">
    <citation type="submission" date="2021-01" db="EMBL/GenBank/DDBJ databases">
        <authorList>
            <person name="Zhong Y.L."/>
        </authorList>
    </citation>
    <scope>NUCLEOTIDE SEQUENCE</scope>
    <source>
        <strain evidence="4">KCTC 23302</strain>
    </source>
</reference>
<proteinExistence type="predicted"/>
<feature type="transmembrane region" description="Helical" evidence="2">
    <location>
        <begin position="588"/>
        <end position="613"/>
    </location>
</feature>
<sequence>MKVDEVQKSTASQNEIQMKQEPFFKKDGQGGFFSKSNKTVTSFFNPSTTQPKLTVGKPNDKFEVEADEMADKVVQRLSTTTTNSPKYIQPKCNDCEQEEKLQKKEEDEVLQNELEVQRKPIFESNTDEPENNLQKKPLPNVKLQRKCASCEEKEKLQKKEDEFSETEEDIQEKSETTQNQSSYDVESDLNSSKGGGRPLSANVEKSMGSAFGADFSNVRVHTGSQAVQMSKALGAQAFTHGSDIYFNQGKYDTNSSSGKHLLAHELTHTVQQGKSNLVQKQDDLGEYEEPVFEPTEKQLTDMEEGTPVETNGVVQHDEGTTLWPQTNRVNTSLGILPLNTRVFVDRKDKHGWYSVYVMGHQEGSTLPVKKGTHGYIPAHRINIDMPDPGARLYRITKEGQGALSLAIELFPGHVSDCLIKNSLFTLACKNDFRFLVNVLTAVNQSKGRRYIYKDNPNDSWVKTKTKKGQIWVPGKQLVEAMRGQVSSGSISYEMLSTLADIAIGIAAFVVGLLHGAVMSIADVFIGLYDLVVLIKDIIVKLFKGTLISDAKAFFKDISKIKMSDILKMVGEKWNHPNVWDRWKFRGYVIGYAIVEILMLVFSGGIVTAIKWAGKAGKFGKLAKYLGKLKSVQKIMNKANTLKGKGVEKVRKALKAANALSEAHGWAARVLRIPLGILKRLSKADIGKLKKLPQWARERFARMANNAKLRLLGCSSPCKVDVDEIQKALKLVSKGGKVLSTVDDVIRALPKGLNKIKISRKLRKKGSALMTAIKEAGLTDKDFLKLADFLTPGDANLAQGYRTFTRYLTSVIPAKTGKDIKKLNKILAEMIKAEPRRGAALKGAMFEQWIALHVPKLASKTFGRISFDLKKLIGKAKPPYTRTVDKWLPSAGEIWDMKHQLSKVPTGQADDYLALIGKVAPDGNTVKAVNYLFPTKEAAELNKALSTVYGFGVHYIDNVTNKLVKI</sequence>
<keyword evidence="2" id="KW-0472">Membrane</keyword>
<dbReference type="Proteomes" id="UP000651057">
    <property type="component" value="Unassembled WGS sequence"/>
</dbReference>
<evidence type="ECO:0000259" key="3">
    <source>
        <dbReference type="Pfam" id="PF13699"/>
    </source>
</evidence>
<keyword evidence="5" id="KW-1185">Reference proteome</keyword>
<feature type="compositionally biased region" description="Basic and acidic residues" evidence="1">
    <location>
        <begin position="148"/>
        <end position="161"/>
    </location>
</feature>
<feature type="transmembrane region" description="Helical" evidence="2">
    <location>
        <begin position="501"/>
        <end position="534"/>
    </location>
</feature>
<keyword evidence="2" id="KW-0812">Transmembrane</keyword>
<evidence type="ECO:0000313" key="5">
    <source>
        <dbReference type="Proteomes" id="UP000651057"/>
    </source>
</evidence>
<name>A0A937A2M5_9FLAO</name>
<feature type="compositionally biased region" description="Polar residues" evidence="1">
    <location>
        <begin position="8"/>
        <end position="17"/>
    </location>
</feature>
<accession>A0A937A2M5</accession>
<feature type="region of interest" description="Disordered" evidence="1">
    <location>
        <begin position="1"/>
        <end position="59"/>
    </location>
</feature>
<dbReference type="Pfam" id="PF13699">
    <property type="entry name" value="eCIS_core"/>
    <property type="match status" value="1"/>
</dbReference>
<evidence type="ECO:0000256" key="2">
    <source>
        <dbReference type="SAM" id="Phobius"/>
    </source>
</evidence>
<dbReference type="EMBL" id="JAERQJ010000003">
    <property type="protein sequence ID" value="MBL0683840.1"/>
    <property type="molecule type" value="Genomic_DNA"/>
</dbReference>